<evidence type="ECO:0000256" key="12">
    <source>
        <dbReference type="SAM" id="Coils"/>
    </source>
</evidence>
<dbReference type="InterPro" id="IPR010490">
    <property type="entry name" value="COG6"/>
</dbReference>
<evidence type="ECO:0000313" key="15">
    <source>
        <dbReference type="EMBL" id="CAB3410117.1"/>
    </source>
</evidence>
<dbReference type="PANTHER" id="PTHR21506">
    <property type="entry name" value="COMPONENT OF OLIGOMERIC GOLGI COMPLEX 6"/>
    <property type="match status" value="1"/>
</dbReference>
<evidence type="ECO:0000256" key="9">
    <source>
        <dbReference type="ARBA" id="ARBA00023136"/>
    </source>
</evidence>
<dbReference type="PANTHER" id="PTHR21506:SF0">
    <property type="entry name" value="CONSERVED OLIGOMERIC GOLGI COMPLEX SUBUNIT 6"/>
    <property type="match status" value="1"/>
</dbReference>
<sequence length="640" mass="72468">MSAPTRVTPANPLKNKIDQIVNRKLSLDKDFMKVVDYVAPMMENLDIDNHTERKLSRRLEGKDLELNNEYLAEFDKVNKIVQQFDNIVKEMNKSCTDLCVRLENVKQTNTNLLNQTTQLQAQKKKIEAKQKAIDSFLDKYSLTEAEMEVLDCEQKDVRLTTQFFAALNRAKEIHEESKEMVKVAGNHLAALEVMDSMEAIMKSAYSTIFNKISREFRLLSSDFVDAKSVISRALAALQDFPYMLQVSLDEYSTTRGNDVLRLFIEALTKGPHGSGKPIEMMSHDKIRYIGDMLAFMYELAGNERELIEQLLFQCQPEVLETNSINVLNNITKALAAPFKVRVEQSIANESDCVSLYKISNLFTFYTEKLTPLTGDKSEIVATLNDLNNIAMAMFHAGLIQAVQKTLSKMGAPDYDLLPVQAVHQCLMLLREVLDTHDAGMGARTNAKQDFQKIFEIILDPLTREVQLTATQLHSPLDVAVYTLNCLSAIQSVVVLYQFTDQRLEMIAAMIEGNEDVLVSEEISTVLSTTKLLNLYQKASAHKKEQGPLSQVPGMERSEVSSVLNEFSMFLHNPNSCRLDHVAKISSSRIRETVRTRSMSELLKVYTCLVSKFEDESNGYGDMPYLTVDQVSQLLKFSFMQ</sequence>
<evidence type="ECO:0000256" key="5">
    <source>
        <dbReference type="ARBA" id="ARBA00020973"/>
    </source>
</evidence>
<evidence type="ECO:0000256" key="8">
    <source>
        <dbReference type="ARBA" id="ARBA00023034"/>
    </source>
</evidence>
<gene>
    <name evidence="15" type="ORF">CBOVIS_LOCUS11681</name>
</gene>
<dbReference type="GO" id="GO:0000139">
    <property type="term" value="C:Golgi membrane"/>
    <property type="evidence" value="ECO:0007669"/>
    <property type="project" value="UniProtKB-SubCell"/>
</dbReference>
<evidence type="ECO:0000259" key="13">
    <source>
        <dbReference type="Pfam" id="PF06419"/>
    </source>
</evidence>
<feature type="coiled-coil region" evidence="12">
    <location>
        <begin position="102"/>
        <end position="139"/>
    </location>
</feature>
<dbReference type="Pfam" id="PF06419">
    <property type="entry name" value="COG6_N"/>
    <property type="match status" value="1"/>
</dbReference>
<comment type="function">
    <text evidence="1 11">Required for normal Golgi function.</text>
</comment>
<comment type="similarity">
    <text evidence="3 11">Belongs to the COG6 family.</text>
</comment>
<evidence type="ECO:0000313" key="16">
    <source>
        <dbReference type="Proteomes" id="UP000494206"/>
    </source>
</evidence>
<comment type="subunit">
    <text evidence="4">Component of the conserved oligomeric Golgi complex which is composed of eight different subunits and is required for normal Golgi morphology and localization.</text>
</comment>
<evidence type="ECO:0000256" key="4">
    <source>
        <dbReference type="ARBA" id="ARBA00011166"/>
    </source>
</evidence>
<dbReference type="InterPro" id="IPR048368">
    <property type="entry name" value="COG6_N"/>
</dbReference>
<keyword evidence="16" id="KW-1185">Reference proteome</keyword>
<dbReference type="GO" id="GO:0006891">
    <property type="term" value="P:intra-Golgi vesicle-mediated transport"/>
    <property type="evidence" value="ECO:0007669"/>
    <property type="project" value="UniProtKB-UniRule"/>
</dbReference>
<evidence type="ECO:0000259" key="14">
    <source>
        <dbReference type="Pfam" id="PF20653"/>
    </source>
</evidence>
<dbReference type="GO" id="GO:0015031">
    <property type="term" value="P:protein transport"/>
    <property type="evidence" value="ECO:0007669"/>
    <property type="project" value="UniProtKB-KW"/>
</dbReference>
<dbReference type="GO" id="GO:0017119">
    <property type="term" value="C:Golgi transport complex"/>
    <property type="evidence" value="ECO:0007669"/>
    <property type="project" value="UniProtKB-UniRule"/>
</dbReference>
<keyword evidence="6 11" id="KW-0813">Transport</keyword>
<keyword evidence="9 11" id="KW-0472">Membrane</keyword>
<dbReference type="Pfam" id="PF20653">
    <property type="entry name" value="COG6_C"/>
    <property type="match status" value="1"/>
</dbReference>
<dbReference type="AlphaFoldDB" id="A0A8S1F893"/>
<evidence type="ECO:0000256" key="2">
    <source>
        <dbReference type="ARBA" id="ARBA00004395"/>
    </source>
</evidence>
<dbReference type="OrthoDB" id="272987at2759"/>
<accession>A0A8S1F893</accession>
<evidence type="ECO:0000256" key="3">
    <source>
        <dbReference type="ARBA" id="ARBA00011023"/>
    </source>
</evidence>
<evidence type="ECO:0000256" key="10">
    <source>
        <dbReference type="ARBA" id="ARBA00031348"/>
    </source>
</evidence>
<feature type="domain" description="Conserved oligomeric complex COG6 N-terminal" evidence="13">
    <location>
        <begin position="48"/>
        <end position="151"/>
    </location>
</feature>
<evidence type="ECO:0000256" key="7">
    <source>
        <dbReference type="ARBA" id="ARBA00022927"/>
    </source>
</evidence>
<proteinExistence type="inferred from homology"/>
<evidence type="ECO:0000256" key="6">
    <source>
        <dbReference type="ARBA" id="ARBA00022448"/>
    </source>
</evidence>
<evidence type="ECO:0000256" key="1">
    <source>
        <dbReference type="ARBA" id="ARBA00003627"/>
    </source>
</evidence>
<comment type="subcellular location">
    <subcellularLocation>
        <location evidence="2 11">Golgi apparatus membrane</location>
        <topology evidence="2 11">Peripheral membrane protein</topology>
    </subcellularLocation>
</comment>
<keyword evidence="7 11" id="KW-0653">Protein transport</keyword>
<evidence type="ECO:0000256" key="11">
    <source>
        <dbReference type="RuleBase" id="RU365075"/>
    </source>
</evidence>
<keyword evidence="12" id="KW-0175">Coiled coil</keyword>
<protein>
    <recommendedName>
        <fullName evidence="5 11">Conserved oligomeric Golgi complex subunit 6</fullName>
        <shortName evidence="11">COG complex subunit 6</shortName>
    </recommendedName>
    <alternativeName>
        <fullName evidence="10 11">Component of oligomeric Golgi complex 6</fullName>
    </alternativeName>
</protein>
<feature type="domain" description="Conserved Oligomeric Golgi complex subunit 6 C-terminal" evidence="14">
    <location>
        <begin position="189"/>
        <end position="633"/>
    </location>
</feature>
<name>A0A8S1F893_9PELO</name>
<organism evidence="15 16">
    <name type="scientific">Caenorhabditis bovis</name>
    <dbReference type="NCBI Taxonomy" id="2654633"/>
    <lineage>
        <taxon>Eukaryota</taxon>
        <taxon>Metazoa</taxon>
        <taxon>Ecdysozoa</taxon>
        <taxon>Nematoda</taxon>
        <taxon>Chromadorea</taxon>
        <taxon>Rhabditida</taxon>
        <taxon>Rhabditina</taxon>
        <taxon>Rhabditomorpha</taxon>
        <taxon>Rhabditoidea</taxon>
        <taxon>Rhabditidae</taxon>
        <taxon>Peloderinae</taxon>
        <taxon>Caenorhabditis</taxon>
    </lineage>
</organism>
<dbReference type="SMART" id="SM01087">
    <property type="entry name" value="COG6"/>
    <property type="match status" value="1"/>
</dbReference>
<keyword evidence="8 11" id="KW-0333">Golgi apparatus</keyword>
<dbReference type="EMBL" id="CADEPM010000010">
    <property type="protein sequence ID" value="CAB3410117.1"/>
    <property type="molecule type" value="Genomic_DNA"/>
</dbReference>
<reference evidence="15 16" key="1">
    <citation type="submission" date="2020-04" db="EMBL/GenBank/DDBJ databases">
        <authorList>
            <person name="Laetsch R D."/>
            <person name="Stevens L."/>
            <person name="Kumar S."/>
            <person name="Blaxter L. M."/>
        </authorList>
    </citation>
    <scope>NUCLEOTIDE SEQUENCE [LARGE SCALE GENOMIC DNA]</scope>
</reference>
<comment type="caution">
    <text evidence="15">The sequence shown here is derived from an EMBL/GenBank/DDBJ whole genome shotgun (WGS) entry which is preliminary data.</text>
</comment>
<dbReference type="InterPro" id="IPR048369">
    <property type="entry name" value="COG6_C"/>
</dbReference>
<dbReference type="Proteomes" id="UP000494206">
    <property type="component" value="Unassembled WGS sequence"/>
</dbReference>